<protein>
    <submittedName>
        <fullName evidence="1">Ferredoxin</fullName>
    </submittedName>
</protein>
<gene>
    <name evidence="1" type="ORF">MMF98_14600</name>
</gene>
<organism evidence="1 2">
    <name type="scientific">Variovorax terrae</name>
    <dbReference type="NCBI Taxonomy" id="2923278"/>
    <lineage>
        <taxon>Bacteria</taxon>
        <taxon>Pseudomonadati</taxon>
        <taxon>Pseudomonadota</taxon>
        <taxon>Betaproteobacteria</taxon>
        <taxon>Burkholderiales</taxon>
        <taxon>Comamonadaceae</taxon>
        <taxon>Variovorax</taxon>
    </lineage>
</organism>
<comment type="caution">
    <text evidence="1">The sequence shown here is derived from an EMBL/GenBank/DDBJ whole genome shotgun (WGS) entry which is preliminary data.</text>
</comment>
<keyword evidence="2" id="KW-1185">Reference proteome</keyword>
<dbReference type="RefSeq" id="WP_243307086.1">
    <property type="nucleotide sequence ID" value="NZ_JALGBI010000001.1"/>
</dbReference>
<dbReference type="EMBL" id="JALGBI010000001">
    <property type="protein sequence ID" value="MCJ0764444.1"/>
    <property type="molecule type" value="Genomic_DNA"/>
</dbReference>
<dbReference type="AlphaFoldDB" id="A0A9X1VYF0"/>
<evidence type="ECO:0000313" key="2">
    <source>
        <dbReference type="Proteomes" id="UP001139447"/>
    </source>
</evidence>
<proteinExistence type="predicted"/>
<dbReference type="Proteomes" id="UP001139447">
    <property type="component" value="Unassembled WGS sequence"/>
</dbReference>
<accession>A0A9X1VYF0</accession>
<evidence type="ECO:0000313" key="1">
    <source>
        <dbReference type="EMBL" id="MCJ0764444.1"/>
    </source>
</evidence>
<sequence length="99" mass="11095">MSTYVILTSRPGQFRTEAVDGLQPLETYEYRFCGRARARFVIAELLTAVKVRIVDETFPPVVNHVPSKFLEKFSTLDHARGQLMHLAACGGGDAELVRQ</sequence>
<reference evidence="1" key="1">
    <citation type="submission" date="2022-03" db="EMBL/GenBank/DDBJ databases">
        <authorList>
            <person name="Woo C.Y."/>
        </authorList>
    </citation>
    <scope>NUCLEOTIDE SEQUENCE</scope>
    <source>
        <strain evidence="1">CYS-02</strain>
    </source>
</reference>
<name>A0A9X1VYF0_9BURK</name>